<dbReference type="Gene3D" id="2.40.30.170">
    <property type="match status" value="1"/>
</dbReference>
<organism evidence="13 14">
    <name type="scientific">Paeniroseomonas aquatica</name>
    <dbReference type="NCBI Taxonomy" id="373043"/>
    <lineage>
        <taxon>Bacteria</taxon>
        <taxon>Pseudomonadati</taxon>
        <taxon>Pseudomonadota</taxon>
        <taxon>Alphaproteobacteria</taxon>
        <taxon>Acetobacterales</taxon>
        <taxon>Acetobacteraceae</taxon>
        <taxon>Paeniroseomonas</taxon>
    </lineage>
</organism>
<dbReference type="EMBL" id="JAUFPN010000142">
    <property type="protein sequence ID" value="MDN3565238.1"/>
    <property type="molecule type" value="Genomic_DNA"/>
</dbReference>
<feature type="domain" description="AprE-like beta-barrel" evidence="12">
    <location>
        <begin position="371"/>
        <end position="460"/>
    </location>
</feature>
<dbReference type="Pfam" id="PF25994">
    <property type="entry name" value="HH_AprE"/>
    <property type="match status" value="1"/>
</dbReference>
<protein>
    <recommendedName>
        <fullName evidence="9">Membrane fusion protein (MFP) family protein</fullName>
    </recommendedName>
</protein>
<evidence type="ECO:0000256" key="10">
    <source>
        <dbReference type="SAM" id="Coils"/>
    </source>
</evidence>
<feature type="transmembrane region" description="Helical" evidence="9">
    <location>
        <begin position="65"/>
        <end position="85"/>
    </location>
</feature>
<dbReference type="NCBIfam" id="TIGR01843">
    <property type="entry name" value="type_I_hlyD"/>
    <property type="match status" value="1"/>
</dbReference>
<name>A0ABT8A628_9PROT</name>
<evidence type="ECO:0000256" key="8">
    <source>
        <dbReference type="ARBA" id="ARBA00023136"/>
    </source>
</evidence>
<proteinExistence type="inferred from homology"/>
<comment type="similarity">
    <text evidence="2 9">Belongs to the membrane fusion protein (MFP) (TC 8.A.1) family.</text>
</comment>
<dbReference type="PRINTS" id="PR01490">
    <property type="entry name" value="RTXTOXIND"/>
</dbReference>
<dbReference type="InterPro" id="IPR010129">
    <property type="entry name" value="T1SS_HlyD"/>
</dbReference>
<keyword evidence="5 9" id="KW-0997">Cell inner membrane</keyword>
<evidence type="ECO:0000256" key="5">
    <source>
        <dbReference type="ARBA" id="ARBA00022519"/>
    </source>
</evidence>
<accession>A0ABT8A628</accession>
<dbReference type="InterPro" id="IPR058982">
    <property type="entry name" value="Beta-barrel_AprE"/>
</dbReference>
<keyword evidence="7 9" id="KW-1133">Transmembrane helix</keyword>
<evidence type="ECO:0000313" key="13">
    <source>
        <dbReference type="EMBL" id="MDN3565238.1"/>
    </source>
</evidence>
<feature type="domain" description="AprE-like long alpha-helical hairpin" evidence="11">
    <location>
        <begin position="140"/>
        <end position="329"/>
    </location>
</feature>
<evidence type="ECO:0000256" key="1">
    <source>
        <dbReference type="ARBA" id="ARBA00004377"/>
    </source>
</evidence>
<evidence type="ECO:0000259" key="12">
    <source>
        <dbReference type="Pfam" id="PF26002"/>
    </source>
</evidence>
<gene>
    <name evidence="13" type="ORF">QWZ14_12780</name>
</gene>
<dbReference type="Pfam" id="PF26002">
    <property type="entry name" value="Beta-barrel_AprE"/>
    <property type="match status" value="1"/>
</dbReference>
<dbReference type="Proteomes" id="UP001529369">
    <property type="component" value="Unassembled WGS sequence"/>
</dbReference>
<keyword evidence="6 9" id="KW-0812">Transmembrane</keyword>
<dbReference type="InterPro" id="IPR058781">
    <property type="entry name" value="HH_AprE-like"/>
</dbReference>
<evidence type="ECO:0000256" key="2">
    <source>
        <dbReference type="ARBA" id="ARBA00009477"/>
    </source>
</evidence>
<comment type="subcellular location">
    <subcellularLocation>
        <location evidence="1 9">Cell inner membrane</location>
        <topology evidence="1 9">Single-pass membrane protein</topology>
    </subcellularLocation>
</comment>
<keyword evidence="3 9" id="KW-0813">Transport</keyword>
<evidence type="ECO:0000256" key="7">
    <source>
        <dbReference type="ARBA" id="ARBA00022989"/>
    </source>
</evidence>
<dbReference type="PANTHER" id="PTHR30386">
    <property type="entry name" value="MEMBRANE FUSION SUBUNIT OF EMRAB-TOLC MULTIDRUG EFFLUX PUMP"/>
    <property type="match status" value="1"/>
</dbReference>
<dbReference type="RefSeq" id="WP_290317054.1">
    <property type="nucleotide sequence ID" value="NZ_JAUFPN010000142.1"/>
</dbReference>
<dbReference type="SUPFAM" id="SSF111369">
    <property type="entry name" value="HlyD-like secretion proteins"/>
    <property type="match status" value="1"/>
</dbReference>
<keyword evidence="4 9" id="KW-1003">Cell membrane</keyword>
<keyword evidence="8 9" id="KW-0472">Membrane</keyword>
<evidence type="ECO:0000313" key="14">
    <source>
        <dbReference type="Proteomes" id="UP001529369"/>
    </source>
</evidence>
<reference evidence="14" key="1">
    <citation type="journal article" date="2019" name="Int. J. Syst. Evol. Microbiol.">
        <title>The Global Catalogue of Microorganisms (GCM) 10K type strain sequencing project: providing services to taxonomists for standard genome sequencing and annotation.</title>
        <authorList>
            <consortium name="The Broad Institute Genomics Platform"/>
            <consortium name="The Broad Institute Genome Sequencing Center for Infectious Disease"/>
            <person name="Wu L."/>
            <person name="Ma J."/>
        </authorList>
    </citation>
    <scope>NUCLEOTIDE SEQUENCE [LARGE SCALE GENOMIC DNA]</scope>
    <source>
        <strain evidence="14">CECT 7131</strain>
    </source>
</reference>
<evidence type="ECO:0000256" key="4">
    <source>
        <dbReference type="ARBA" id="ARBA00022475"/>
    </source>
</evidence>
<evidence type="ECO:0000256" key="3">
    <source>
        <dbReference type="ARBA" id="ARBA00022448"/>
    </source>
</evidence>
<dbReference type="Gene3D" id="2.40.50.100">
    <property type="match status" value="1"/>
</dbReference>
<dbReference type="InterPro" id="IPR050739">
    <property type="entry name" value="MFP"/>
</dbReference>
<evidence type="ECO:0000256" key="9">
    <source>
        <dbReference type="RuleBase" id="RU365093"/>
    </source>
</evidence>
<keyword evidence="14" id="KW-1185">Reference proteome</keyword>
<feature type="coiled-coil region" evidence="10">
    <location>
        <begin position="273"/>
        <end position="329"/>
    </location>
</feature>
<keyword evidence="10" id="KW-0175">Coiled coil</keyword>
<evidence type="ECO:0000259" key="11">
    <source>
        <dbReference type="Pfam" id="PF25994"/>
    </source>
</evidence>
<sequence>MSATTDTPDAAAVPATVARPATALTAAPLGRALVPGSRGLSTGGLPPFPFNPLLDAAAPRTGGTLIFGLLVFLVFVVGGLAWAVFAPLAEASIAPGVIKVEGSRRTIQHLEGGIIREMLVRDGAKVEQGQVLMRLDDIQADASLETQRAQRWALMAQDARLTAELSRARDITFPPELRASTNARAMDSMAGQRALFEARTASLLSQVQVLQSRIDQQTAVISGARGQLASTRRQLALIKQEEEMTRTLVSQGLQRLPQLLALQRSSAGLDGSIEDLNGQIDRANGAIAEARRQIQQTEEQRMQDNSLELRDVRGKLAEAEEKLRAAADVMTRREIVAPESGTVVNQRFFTLGAVVKPGDPVMDLVPDHDRLIAEVNVQPYDIDVVYPGLRSEIRLPAFKQRLVPYLHGQVTWVAADVTTNEQSRQQYYRAYVLIDQEQLAKLPNVFLTPGMPVEAHVQIGERSFFRYITQPIRDSFHRAFREQ</sequence>
<comment type="caution">
    <text evidence="13">The sequence shown here is derived from an EMBL/GenBank/DDBJ whole genome shotgun (WGS) entry which is preliminary data.</text>
</comment>
<evidence type="ECO:0000256" key="6">
    <source>
        <dbReference type="ARBA" id="ARBA00022692"/>
    </source>
</evidence>
<dbReference type="PANTHER" id="PTHR30386:SF17">
    <property type="entry name" value="ALKALINE PROTEASE SECRETION PROTEIN APRE"/>
    <property type="match status" value="1"/>
</dbReference>